<name>C8PAJ0_9LACO</name>
<protein>
    <submittedName>
        <fullName evidence="1">Uncharacterized protein</fullName>
    </submittedName>
</protein>
<dbReference type="Proteomes" id="UP000004115">
    <property type="component" value="Unassembled WGS sequence"/>
</dbReference>
<evidence type="ECO:0000313" key="2">
    <source>
        <dbReference type="Proteomes" id="UP000004115"/>
    </source>
</evidence>
<gene>
    <name evidence="1" type="ORF">HMPREF0520_0110</name>
</gene>
<comment type="caution">
    <text evidence="1">The sequence shown here is derived from an EMBL/GenBank/DDBJ whole genome shotgun (WGS) entry which is preliminary data.</text>
</comment>
<organism evidence="1 2">
    <name type="scientific">Lactobacillus iners DSM 13335</name>
    <dbReference type="NCBI Taxonomy" id="525328"/>
    <lineage>
        <taxon>Bacteria</taxon>
        <taxon>Bacillati</taxon>
        <taxon>Bacillota</taxon>
        <taxon>Bacilli</taxon>
        <taxon>Lactobacillales</taxon>
        <taxon>Lactobacillaceae</taxon>
        <taxon>Lactobacillus</taxon>
    </lineage>
</organism>
<dbReference type="HOGENOM" id="CLU_3185113_0_0_9"/>
<evidence type="ECO:0000313" key="1">
    <source>
        <dbReference type="EMBL" id="EEW52479.1"/>
    </source>
</evidence>
<proteinExistence type="predicted"/>
<accession>C8PAJ0</accession>
<dbReference type="EMBL" id="ACLN01000003">
    <property type="protein sequence ID" value="EEW52479.1"/>
    <property type="molecule type" value="Genomic_DNA"/>
</dbReference>
<reference evidence="1 2" key="1">
    <citation type="submission" date="2009-09" db="EMBL/GenBank/DDBJ databases">
        <authorList>
            <person name="Qin X."/>
            <person name="Bachman B."/>
            <person name="Battles P."/>
            <person name="Bell A."/>
            <person name="Bess C."/>
            <person name="Bickham C."/>
            <person name="Chaboub L."/>
            <person name="Chen D."/>
            <person name="Coyle M."/>
            <person name="Deiros D.R."/>
            <person name="Dinh H."/>
            <person name="Forbes L."/>
            <person name="Fowler G."/>
            <person name="Francisco L."/>
            <person name="Fu Q."/>
            <person name="Gubbala S."/>
            <person name="Hale W."/>
            <person name="Han Y."/>
            <person name="Hemphill L."/>
            <person name="Highlander S.K."/>
            <person name="Hirani K."/>
            <person name="Hogues M."/>
            <person name="Jackson L."/>
            <person name="Jakkamsetti A."/>
            <person name="Javaid M."/>
            <person name="Jiang H."/>
            <person name="Korchina V."/>
            <person name="Kovar C."/>
            <person name="Lara F."/>
            <person name="Lee S."/>
            <person name="Mata R."/>
            <person name="Mathew T."/>
            <person name="Moen C."/>
            <person name="Morales K."/>
            <person name="Munidasa M."/>
            <person name="Nazareth L."/>
            <person name="Ngo R."/>
            <person name="Nguyen L."/>
            <person name="Okwuonu G."/>
            <person name="Ongeri F."/>
            <person name="Patil S."/>
            <person name="Petrosino J."/>
            <person name="Pham C."/>
            <person name="Pham P."/>
            <person name="Pu L.-L."/>
            <person name="Puazo M."/>
            <person name="Raj R."/>
            <person name="Reid J."/>
            <person name="Rouhana J."/>
            <person name="Saada N."/>
            <person name="Shang Y."/>
            <person name="Simmons D."/>
            <person name="Thornton R."/>
            <person name="Warren J."/>
            <person name="Weissenberger G."/>
            <person name="Zhang J."/>
            <person name="Zhang L."/>
            <person name="Zhou C."/>
            <person name="Zhu D."/>
            <person name="Muzny D."/>
            <person name="Worley K."/>
            <person name="Gibbs R."/>
        </authorList>
    </citation>
    <scope>NUCLEOTIDE SEQUENCE [LARGE SCALE GENOMIC DNA]</scope>
    <source>
        <strain evidence="1 2">DSM 13335</strain>
    </source>
</reference>
<keyword evidence="2" id="KW-1185">Reference proteome</keyword>
<dbReference type="AlphaFoldDB" id="C8PAJ0"/>
<sequence>MHPEKAIILMKYEQAKQSLYDYLELYVAKAIENKTCYIQQFLAIWV</sequence>